<evidence type="ECO:0000256" key="3">
    <source>
        <dbReference type="ARBA" id="ARBA00012682"/>
    </source>
</evidence>
<dbReference type="InterPro" id="IPR036314">
    <property type="entry name" value="SOD_C_sf"/>
</dbReference>
<dbReference type="InterPro" id="IPR019831">
    <property type="entry name" value="Mn/Fe_SOD_N"/>
</dbReference>
<keyword evidence="5 9" id="KW-0560">Oxidoreductase</keyword>
<organism evidence="12 13">
    <name type="scientific">Thelohanellus kitauei</name>
    <name type="common">Myxosporean</name>
    <dbReference type="NCBI Taxonomy" id="669202"/>
    <lineage>
        <taxon>Eukaryota</taxon>
        <taxon>Metazoa</taxon>
        <taxon>Cnidaria</taxon>
        <taxon>Myxozoa</taxon>
        <taxon>Myxosporea</taxon>
        <taxon>Bivalvulida</taxon>
        <taxon>Platysporina</taxon>
        <taxon>Myxobolidae</taxon>
        <taxon>Thelohanellus</taxon>
    </lineage>
</organism>
<dbReference type="OrthoDB" id="239262at2759"/>
<evidence type="ECO:0000256" key="1">
    <source>
        <dbReference type="ARBA" id="ARBA00002170"/>
    </source>
</evidence>
<keyword evidence="6" id="KW-0464">Manganese</keyword>
<comment type="caution">
    <text evidence="12">The sequence shown here is derived from an EMBL/GenBank/DDBJ whole genome shotgun (WGS) entry which is preliminary data.</text>
</comment>
<evidence type="ECO:0000256" key="4">
    <source>
        <dbReference type="ARBA" id="ARBA00022723"/>
    </source>
</evidence>
<dbReference type="EC" id="1.15.1.1" evidence="3 9"/>
<dbReference type="GO" id="GO:0030145">
    <property type="term" value="F:manganese ion binding"/>
    <property type="evidence" value="ECO:0007669"/>
    <property type="project" value="TreeGrafter"/>
</dbReference>
<dbReference type="SUPFAM" id="SSF46609">
    <property type="entry name" value="Fe,Mn superoxide dismutase (SOD), N-terminal domain"/>
    <property type="match status" value="1"/>
</dbReference>
<dbReference type="EMBL" id="JWZT01003221">
    <property type="protein sequence ID" value="KII67335.1"/>
    <property type="molecule type" value="Genomic_DNA"/>
</dbReference>
<protein>
    <recommendedName>
        <fullName evidence="3 9">Superoxide dismutase</fullName>
        <ecNumber evidence="3 9">1.15.1.1</ecNumber>
    </recommendedName>
</protein>
<comment type="similarity">
    <text evidence="2 9">Belongs to the iron/manganese superoxide dismutase family.</text>
</comment>
<evidence type="ECO:0000259" key="11">
    <source>
        <dbReference type="Pfam" id="PF02777"/>
    </source>
</evidence>
<evidence type="ECO:0000256" key="6">
    <source>
        <dbReference type="ARBA" id="ARBA00023211"/>
    </source>
</evidence>
<keyword evidence="4 8" id="KW-0479">Metal-binding</keyword>
<evidence type="ECO:0000256" key="5">
    <source>
        <dbReference type="ARBA" id="ARBA00023002"/>
    </source>
</evidence>
<evidence type="ECO:0000256" key="9">
    <source>
        <dbReference type="RuleBase" id="RU000414"/>
    </source>
</evidence>
<dbReference type="Gene3D" id="1.10.287.990">
    <property type="entry name" value="Fe,Mn superoxide dismutase (SOD) domain"/>
    <property type="match status" value="1"/>
</dbReference>
<comment type="function">
    <text evidence="1">Destroys superoxide anion radicals which are normally produced within the cells and which are toxic to biological systems.</text>
</comment>
<dbReference type="Gene3D" id="3.55.40.20">
    <property type="entry name" value="Iron/manganese superoxide dismutase, C-terminal domain"/>
    <property type="match status" value="1"/>
</dbReference>
<dbReference type="InterPro" id="IPR036324">
    <property type="entry name" value="Mn/Fe_SOD_N_sf"/>
</dbReference>
<feature type="domain" description="Manganese/iron superoxide dismutase C-terminal" evidence="11">
    <location>
        <begin position="115"/>
        <end position="213"/>
    </location>
</feature>
<dbReference type="PROSITE" id="PS00088">
    <property type="entry name" value="SOD_MN"/>
    <property type="match status" value="1"/>
</dbReference>
<dbReference type="Pfam" id="PF00081">
    <property type="entry name" value="Sod_Fe_N"/>
    <property type="match status" value="1"/>
</dbReference>
<dbReference type="InterPro" id="IPR019833">
    <property type="entry name" value="Mn/Fe_SOD_BS"/>
</dbReference>
<evidence type="ECO:0000256" key="8">
    <source>
        <dbReference type="PIRSR" id="PIRSR000349-1"/>
    </source>
</evidence>
<dbReference type="InterPro" id="IPR019832">
    <property type="entry name" value="Mn/Fe_SOD_C"/>
</dbReference>
<feature type="domain" description="Manganese/iron superoxide dismutase N-terminal" evidence="10">
    <location>
        <begin position="29"/>
        <end position="104"/>
    </location>
</feature>
<dbReference type="Pfam" id="PF02777">
    <property type="entry name" value="Sod_Fe_C"/>
    <property type="match status" value="1"/>
</dbReference>
<evidence type="ECO:0000256" key="2">
    <source>
        <dbReference type="ARBA" id="ARBA00008714"/>
    </source>
</evidence>
<keyword evidence="13" id="KW-1185">Reference proteome</keyword>
<comment type="catalytic activity">
    <reaction evidence="7 9">
        <text>2 superoxide + 2 H(+) = H2O2 + O2</text>
        <dbReference type="Rhea" id="RHEA:20696"/>
        <dbReference type="ChEBI" id="CHEBI:15378"/>
        <dbReference type="ChEBI" id="CHEBI:15379"/>
        <dbReference type="ChEBI" id="CHEBI:16240"/>
        <dbReference type="ChEBI" id="CHEBI:18421"/>
        <dbReference type="EC" id="1.15.1.1"/>
    </reaction>
</comment>
<evidence type="ECO:0000313" key="13">
    <source>
        <dbReference type="Proteomes" id="UP000031668"/>
    </source>
</evidence>
<dbReference type="OMA" id="DSLINWD"/>
<reference evidence="12 13" key="1">
    <citation type="journal article" date="2014" name="Genome Biol. Evol.">
        <title>The genome of the myxosporean Thelohanellus kitauei shows adaptations to nutrient acquisition within its fish host.</title>
        <authorList>
            <person name="Yang Y."/>
            <person name="Xiong J."/>
            <person name="Zhou Z."/>
            <person name="Huo F."/>
            <person name="Miao W."/>
            <person name="Ran C."/>
            <person name="Liu Y."/>
            <person name="Zhang J."/>
            <person name="Feng J."/>
            <person name="Wang M."/>
            <person name="Wang M."/>
            <person name="Wang L."/>
            <person name="Yao B."/>
        </authorList>
    </citation>
    <scope>NUCLEOTIDE SEQUENCE [LARGE SCALE GENOMIC DNA]</scope>
    <source>
        <strain evidence="12">Wuqing</strain>
    </source>
</reference>
<evidence type="ECO:0000259" key="10">
    <source>
        <dbReference type="Pfam" id="PF00081"/>
    </source>
</evidence>
<dbReference type="Proteomes" id="UP000031668">
    <property type="component" value="Unassembled WGS sequence"/>
</dbReference>
<dbReference type="PANTHER" id="PTHR11404">
    <property type="entry name" value="SUPEROXIDE DISMUTASE 2"/>
    <property type="match status" value="1"/>
</dbReference>
<accession>A0A0C2MSY9</accession>
<comment type="function">
    <text evidence="9">Destroys radicals which are normally produced within the cells and which are toxic to biological systems.</text>
</comment>
<dbReference type="AlphaFoldDB" id="A0A0C2MSY9"/>
<feature type="binding site" evidence="8">
    <location>
        <position position="187"/>
    </location>
    <ligand>
        <name>Mn(2+)</name>
        <dbReference type="ChEBI" id="CHEBI:29035"/>
    </ligand>
</feature>
<dbReference type="PANTHER" id="PTHR11404:SF6">
    <property type="entry name" value="SUPEROXIDE DISMUTASE [MN], MITOCHONDRIAL"/>
    <property type="match status" value="1"/>
</dbReference>
<dbReference type="PRINTS" id="PR01703">
    <property type="entry name" value="MNSODISMTASE"/>
</dbReference>
<dbReference type="InterPro" id="IPR050265">
    <property type="entry name" value="Fe/Mn_Superoxide_Dismutase"/>
</dbReference>
<evidence type="ECO:0000313" key="12">
    <source>
        <dbReference type="EMBL" id="KII67335.1"/>
    </source>
</evidence>
<feature type="binding site" evidence="8">
    <location>
        <position position="97"/>
    </location>
    <ligand>
        <name>Mn(2+)</name>
        <dbReference type="ChEBI" id="CHEBI:29035"/>
    </ligand>
</feature>
<feature type="binding site" evidence="8">
    <location>
        <position position="183"/>
    </location>
    <ligand>
        <name>Mn(2+)</name>
        <dbReference type="ChEBI" id="CHEBI:29035"/>
    </ligand>
</feature>
<sequence>MLKSILNKRFLYDSITKKKVFAFIEEKVELPKLPYGYKDLEPVISEEIMRLHHTKHHQAYINKYLDAMKFYVNELSIHVSHQDLEKVNFNGGGHINHSIFWKSLIIPSQAHQPPEELMQMIVRDFESFDKLLVKIKSLASEFQGSGWIWLGYDMTSNTLVLSTTYNQGVLQMETGLIPVIGIDLWEHAYYLQYKNDRATYVDKILTIMNWNYALSVIKEKQARAKLINESKY</sequence>
<dbReference type="InterPro" id="IPR001189">
    <property type="entry name" value="Mn/Fe_SOD"/>
</dbReference>
<name>A0A0C2MSY9_THEKT</name>
<proteinExistence type="inferred from homology"/>
<dbReference type="PIRSF" id="PIRSF000349">
    <property type="entry name" value="SODismutase"/>
    <property type="match status" value="1"/>
</dbReference>
<feature type="binding site" evidence="8">
    <location>
        <position position="52"/>
    </location>
    <ligand>
        <name>Mn(2+)</name>
        <dbReference type="ChEBI" id="CHEBI:29035"/>
    </ligand>
</feature>
<dbReference type="GO" id="GO:0004784">
    <property type="term" value="F:superoxide dismutase activity"/>
    <property type="evidence" value="ECO:0007669"/>
    <property type="project" value="UniProtKB-EC"/>
</dbReference>
<evidence type="ECO:0000256" key="7">
    <source>
        <dbReference type="ARBA" id="ARBA00049204"/>
    </source>
</evidence>
<gene>
    <name evidence="12" type="ORF">RF11_07641</name>
</gene>
<dbReference type="SUPFAM" id="SSF54719">
    <property type="entry name" value="Fe,Mn superoxide dismutase (SOD), C-terminal domain"/>
    <property type="match status" value="1"/>
</dbReference>